<gene>
    <name evidence="1" type="ORF">DFR31_0164</name>
</gene>
<protein>
    <submittedName>
        <fullName evidence="1">Putative selenium-dependent hydroxylase accessory protein YqeC</fullName>
    </submittedName>
</protein>
<comment type="caution">
    <text evidence="1">The sequence shown here is derived from an EMBL/GenBank/DDBJ whole genome shotgun (WGS) entry which is preliminary data.</text>
</comment>
<reference evidence="1 2" key="1">
    <citation type="submission" date="2018-10" db="EMBL/GenBank/DDBJ databases">
        <title>Genomic Encyclopedia of Type Strains, Phase IV (KMG-IV): sequencing the most valuable type-strain genomes for metagenomic binning, comparative biology and taxonomic classification.</title>
        <authorList>
            <person name="Goeker M."/>
        </authorList>
    </citation>
    <scope>NUCLEOTIDE SEQUENCE [LARGE SCALE GENOMIC DNA]</scope>
    <source>
        <strain evidence="1 2">DSM 12769</strain>
    </source>
</reference>
<dbReference type="EMBL" id="RCDA01000001">
    <property type="protein sequence ID" value="RLK50271.1"/>
    <property type="molecule type" value="Genomic_DNA"/>
</dbReference>
<dbReference type="Pfam" id="PF19842">
    <property type="entry name" value="YqeC"/>
    <property type="match status" value="1"/>
</dbReference>
<accession>A0A498CDF3</accession>
<proteinExistence type="predicted"/>
<dbReference type="RefSeq" id="WP_121440773.1">
    <property type="nucleotide sequence ID" value="NZ_RCDA01000001.1"/>
</dbReference>
<evidence type="ECO:0000313" key="1">
    <source>
        <dbReference type="EMBL" id="RLK50271.1"/>
    </source>
</evidence>
<dbReference type="Proteomes" id="UP000275461">
    <property type="component" value="Unassembled WGS sequence"/>
</dbReference>
<keyword evidence="2" id="KW-1185">Reference proteome</keyword>
<name>A0A498CDF3_9GAMM</name>
<dbReference type="OrthoDB" id="368187at2"/>
<dbReference type="NCBIfam" id="TIGR03172">
    <property type="entry name" value="selenium cofactor biosynthesis protein YqeC"/>
    <property type="match status" value="1"/>
</dbReference>
<organism evidence="1 2">
    <name type="scientific">Alkalispirillum mobile</name>
    <dbReference type="NCBI Taxonomy" id="85925"/>
    <lineage>
        <taxon>Bacteria</taxon>
        <taxon>Pseudomonadati</taxon>
        <taxon>Pseudomonadota</taxon>
        <taxon>Gammaproteobacteria</taxon>
        <taxon>Chromatiales</taxon>
        <taxon>Ectothiorhodospiraceae</taxon>
        <taxon>Alkalispirillum</taxon>
    </lineage>
</organism>
<sequence length="252" mass="27029">MAEDLIETLKADRGIVCLVGAGGKKTTMARLASLQPNRAVGLSSTVFCAPLPDWLSHTVQTGAETALLEHADASRDQRIALAWFGTSERPDRHSGLPPTLIPRLHQVARRQVTLVKADGARMRRIKAPGPKEPVLATPCDAVIALLSIKAIGRPLDEKVAHRPDRIADTTGLRRGQTIGATHLARLLTHPHGLLQGLGDTPVTPVINMVDNAEARAVARRVAEAALADTRRFDRVVLASMRAPSPLVEIVGD</sequence>
<dbReference type="InterPro" id="IPR017587">
    <property type="entry name" value="YqeC"/>
</dbReference>
<evidence type="ECO:0000313" key="2">
    <source>
        <dbReference type="Proteomes" id="UP000275461"/>
    </source>
</evidence>
<dbReference type="AlphaFoldDB" id="A0A498CDF3"/>